<organism evidence="2 3">
    <name type="scientific">Hymenobacter rigui</name>
    <dbReference type="NCBI Taxonomy" id="334424"/>
    <lineage>
        <taxon>Bacteria</taxon>
        <taxon>Pseudomonadati</taxon>
        <taxon>Bacteroidota</taxon>
        <taxon>Cytophagia</taxon>
        <taxon>Cytophagales</taxon>
        <taxon>Hymenobacteraceae</taxon>
        <taxon>Hymenobacter</taxon>
    </lineage>
</organism>
<keyword evidence="3" id="KW-1185">Reference proteome</keyword>
<dbReference type="OrthoDB" id="9831102at2"/>
<evidence type="ECO:0000313" key="2">
    <source>
        <dbReference type="EMBL" id="RSK50134.1"/>
    </source>
</evidence>
<dbReference type="RefSeq" id="WP_125418832.1">
    <property type="nucleotide sequence ID" value="NZ_RWIT01000002.1"/>
</dbReference>
<keyword evidence="1" id="KW-0472">Membrane</keyword>
<gene>
    <name evidence="2" type="ORF">EI291_05635</name>
</gene>
<protein>
    <submittedName>
        <fullName evidence="2">Uncharacterized protein</fullName>
    </submittedName>
</protein>
<sequence>MKDWFARISLLLLLVAVGAWWHHAAQSENYNSLEATWYWIGFLFVLAINVVNAVLDYRKRPKTLNDKAGQNRTYSVILLLMAASLTAVACRNTPTTAVAPDPEYLFPTPRMVTDSNGWEVVDTALVARK</sequence>
<evidence type="ECO:0000256" key="1">
    <source>
        <dbReference type="SAM" id="Phobius"/>
    </source>
</evidence>
<proteinExistence type="predicted"/>
<keyword evidence="1" id="KW-1133">Transmembrane helix</keyword>
<dbReference type="EMBL" id="RWIT01000002">
    <property type="protein sequence ID" value="RSK50134.1"/>
    <property type="molecule type" value="Genomic_DNA"/>
</dbReference>
<feature type="transmembrane region" description="Helical" evidence="1">
    <location>
        <begin position="37"/>
        <end position="55"/>
    </location>
</feature>
<reference evidence="2 3" key="1">
    <citation type="submission" date="2018-12" db="EMBL/GenBank/DDBJ databases">
        <authorList>
            <person name="Feng G."/>
            <person name="Zhu H."/>
        </authorList>
    </citation>
    <scope>NUCLEOTIDE SEQUENCE [LARGE SCALE GENOMIC DNA]</scope>
    <source>
        <strain evidence="2 3">KCTC 12533</strain>
    </source>
</reference>
<feature type="transmembrane region" description="Helical" evidence="1">
    <location>
        <begin position="76"/>
        <end position="94"/>
    </location>
</feature>
<evidence type="ECO:0000313" key="3">
    <source>
        <dbReference type="Proteomes" id="UP000273500"/>
    </source>
</evidence>
<accession>A0A428KUF8</accession>
<dbReference type="Proteomes" id="UP000273500">
    <property type="component" value="Unassembled WGS sequence"/>
</dbReference>
<comment type="caution">
    <text evidence="2">The sequence shown here is derived from an EMBL/GenBank/DDBJ whole genome shotgun (WGS) entry which is preliminary data.</text>
</comment>
<name>A0A428KUF8_9BACT</name>
<dbReference type="AlphaFoldDB" id="A0A428KUF8"/>
<keyword evidence="1" id="KW-0812">Transmembrane</keyword>